<protein>
    <submittedName>
        <fullName evidence="6">Phosphonopyruvate decarboxylase</fullName>
    </submittedName>
</protein>
<dbReference type="PANTHER" id="PTHR42818:SF1">
    <property type="entry name" value="SULFOPYRUVATE DECARBOXYLASE"/>
    <property type="match status" value="1"/>
</dbReference>
<evidence type="ECO:0000313" key="7">
    <source>
        <dbReference type="Proteomes" id="UP000178996"/>
    </source>
</evidence>
<keyword evidence="1" id="KW-0210">Decarboxylase</keyword>
<dbReference type="PANTHER" id="PTHR42818">
    <property type="entry name" value="SULFOPYRUVATE DECARBOXYLASE SUBUNIT ALPHA"/>
    <property type="match status" value="1"/>
</dbReference>
<proteinExistence type="predicted"/>
<dbReference type="GO" id="GO:0033980">
    <property type="term" value="F:phosphonopyruvate decarboxylase activity"/>
    <property type="evidence" value="ECO:0007669"/>
    <property type="project" value="InterPro"/>
</dbReference>
<dbReference type="SUPFAM" id="SSF52518">
    <property type="entry name" value="Thiamin diphosphate-binding fold (THDP-binding)"/>
    <property type="match status" value="2"/>
</dbReference>
<dbReference type="InterPro" id="IPR029061">
    <property type="entry name" value="THDP-binding"/>
</dbReference>
<dbReference type="GO" id="GO:0032923">
    <property type="term" value="P:organic phosphonate biosynthetic process"/>
    <property type="evidence" value="ECO:0007669"/>
    <property type="project" value="InterPro"/>
</dbReference>
<dbReference type="FunFam" id="3.40.50.970:FF:000100">
    <property type="entry name" value="Putative phosphonopyruvate decarboxylase"/>
    <property type="match status" value="1"/>
</dbReference>
<evidence type="ECO:0000256" key="1">
    <source>
        <dbReference type="ARBA" id="ARBA00022793"/>
    </source>
</evidence>
<dbReference type="InterPro" id="IPR012001">
    <property type="entry name" value="Thiamin_PyroP_enz_TPP-bd_dom"/>
</dbReference>
<dbReference type="InterPro" id="IPR017684">
    <property type="entry name" value="Phosphono-pyrv_decarboxylase"/>
</dbReference>
<accession>A0A1G2H4W6</accession>
<evidence type="ECO:0000259" key="5">
    <source>
        <dbReference type="Pfam" id="PF02776"/>
    </source>
</evidence>
<name>A0A1G2H4W6_9BACT</name>
<feature type="domain" description="Thiamine pyrophosphate enzyme TPP-binding" evidence="4">
    <location>
        <begin position="233"/>
        <end position="348"/>
    </location>
</feature>
<gene>
    <name evidence="6" type="ORF">A3G60_03780</name>
</gene>
<keyword evidence="6" id="KW-0670">Pyruvate</keyword>
<dbReference type="NCBIfam" id="TIGR03297">
    <property type="entry name" value="Ppyr-DeCO2ase"/>
    <property type="match status" value="1"/>
</dbReference>
<comment type="caution">
    <text evidence="6">The sequence shown here is derived from an EMBL/GenBank/DDBJ whole genome shotgun (WGS) entry which is preliminary data.</text>
</comment>
<dbReference type="AlphaFoldDB" id="A0A1G2H4W6"/>
<keyword evidence="2" id="KW-0786">Thiamine pyrophosphate</keyword>
<dbReference type="EMBL" id="MHOB01000027">
    <property type="protein sequence ID" value="OGZ57251.1"/>
    <property type="molecule type" value="Genomic_DNA"/>
</dbReference>
<dbReference type="InterPro" id="IPR051818">
    <property type="entry name" value="TPP_dependent_decarboxylase"/>
</dbReference>
<feature type="domain" description="Thiamine pyrophosphate enzyme N-terminal TPP-binding" evidence="5">
    <location>
        <begin position="7"/>
        <end position="114"/>
    </location>
</feature>
<evidence type="ECO:0000256" key="2">
    <source>
        <dbReference type="ARBA" id="ARBA00023052"/>
    </source>
</evidence>
<organism evidence="6 7">
    <name type="scientific">Candidatus Ryanbacteria bacterium RIFCSPLOWO2_12_FULL_47_9c</name>
    <dbReference type="NCBI Taxonomy" id="1802131"/>
    <lineage>
        <taxon>Bacteria</taxon>
        <taxon>Candidatus Ryaniibacteriota</taxon>
    </lineage>
</organism>
<dbReference type="Proteomes" id="UP000178996">
    <property type="component" value="Unassembled WGS sequence"/>
</dbReference>
<evidence type="ECO:0000256" key="3">
    <source>
        <dbReference type="ARBA" id="ARBA00023239"/>
    </source>
</evidence>
<dbReference type="GO" id="GO:0030976">
    <property type="term" value="F:thiamine pyrophosphate binding"/>
    <property type="evidence" value="ECO:0007669"/>
    <property type="project" value="InterPro"/>
</dbReference>
<dbReference type="Pfam" id="PF02775">
    <property type="entry name" value="TPP_enzyme_C"/>
    <property type="match status" value="1"/>
</dbReference>
<dbReference type="InterPro" id="IPR011766">
    <property type="entry name" value="TPP_enzyme_TPP-bd"/>
</dbReference>
<dbReference type="CDD" id="cd03371">
    <property type="entry name" value="TPP_PpyrDC"/>
    <property type="match status" value="1"/>
</dbReference>
<dbReference type="Gene3D" id="3.40.50.970">
    <property type="match status" value="2"/>
</dbReference>
<dbReference type="CDD" id="cd07035">
    <property type="entry name" value="TPP_PYR_POX_like"/>
    <property type="match status" value="1"/>
</dbReference>
<dbReference type="Pfam" id="PF02776">
    <property type="entry name" value="TPP_enzyme_N"/>
    <property type="match status" value="1"/>
</dbReference>
<reference evidence="6 7" key="1">
    <citation type="journal article" date="2016" name="Nat. Commun.">
        <title>Thousands of microbial genomes shed light on interconnected biogeochemical processes in an aquifer system.</title>
        <authorList>
            <person name="Anantharaman K."/>
            <person name="Brown C.T."/>
            <person name="Hug L.A."/>
            <person name="Sharon I."/>
            <person name="Castelle C.J."/>
            <person name="Probst A.J."/>
            <person name="Thomas B.C."/>
            <person name="Singh A."/>
            <person name="Wilkins M.J."/>
            <person name="Karaoz U."/>
            <person name="Brodie E.L."/>
            <person name="Williams K.H."/>
            <person name="Hubbard S.S."/>
            <person name="Banfield J.F."/>
        </authorList>
    </citation>
    <scope>NUCLEOTIDE SEQUENCE [LARGE SCALE GENOMIC DNA]</scope>
</reference>
<evidence type="ECO:0000259" key="4">
    <source>
        <dbReference type="Pfam" id="PF02775"/>
    </source>
</evidence>
<keyword evidence="3" id="KW-0456">Lyase</keyword>
<sequence>MILPKEFVRTLKRNGVTFYTGVPDSLLKDFVSCVARREKNSHVIAANEGNAVALAAGHFLATGKLACVYMQNSGMGNAVNPLVSLADPAVYGIPMLLLIGWRAEPGVKDEPQHVRQGVITPALLKTLGIPYKVLPASDKAAKSAARWAALGAKKNERPYALVVRKGSFFAYSKKLNTSHATGMLREEALGLILSVLGQRDVVVSTTGKTSREVFEIRKYRGEYRGESHARDFLTVGSMGHTSSIALGIARAKKGRRVVCLDGDGALLMHMGALATIGVSGARNFLHIVLNNGAHESVGGQATVGLEINMPAIARACGYANVASVQTALALKKILSNLLRKHGPIFLEVKICVGSRADLGRPTISPQKMKVEFRKFLS</sequence>
<evidence type="ECO:0000313" key="6">
    <source>
        <dbReference type="EMBL" id="OGZ57251.1"/>
    </source>
</evidence>